<dbReference type="EMBL" id="BOOJ01000014">
    <property type="protein sequence ID" value="GIH91075.1"/>
    <property type="molecule type" value="Genomic_DNA"/>
</dbReference>
<keyword evidence="2" id="KW-1185">Reference proteome</keyword>
<comment type="caution">
    <text evidence="1">The sequence shown here is derived from an EMBL/GenBank/DDBJ whole genome shotgun (WGS) entry which is preliminary data.</text>
</comment>
<organism evidence="1 2">
    <name type="scientific">Planobispora siamensis</name>
    <dbReference type="NCBI Taxonomy" id="936338"/>
    <lineage>
        <taxon>Bacteria</taxon>
        <taxon>Bacillati</taxon>
        <taxon>Actinomycetota</taxon>
        <taxon>Actinomycetes</taxon>
        <taxon>Streptosporangiales</taxon>
        <taxon>Streptosporangiaceae</taxon>
        <taxon>Planobispora</taxon>
    </lineage>
</organism>
<accession>A0A8J3SEJ7</accession>
<evidence type="ECO:0000313" key="2">
    <source>
        <dbReference type="Proteomes" id="UP000619788"/>
    </source>
</evidence>
<proteinExistence type="predicted"/>
<dbReference type="AlphaFoldDB" id="A0A8J3SEJ7"/>
<name>A0A8J3SEJ7_9ACTN</name>
<protein>
    <submittedName>
        <fullName evidence="1">Uncharacterized protein</fullName>
    </submittedName>
</protein>
<gene>
    <name evidence="1" type="ORF">Psi01_17050</name>
</gene>
<reference evidence="1 2" key="1">
    <citation type="submission" date="2021-01" db="EMBL/GenBank/DDBJ databases">
        <title>Whole genome shotgun sequence of Planobispora siamensis NBRC 107568.</title>
        <authorList>
            <person name="Komaki H."/>
            <person name="Tamura T."/>
        </authorList>
    </citation>
    <scope>NUCLEOTIDE SEQUENCE [LARGE SCALE GENOMIC DNA]</scope>
    <source>
        <strain evidence="1 2">NBRC 107568</strain>
    </source>
</reference>
<evidence type="ECO:0000313" key="1">
    <source>
        <dbReference type="EMBL" id="GIH91075.1"/>
    </source>
</evidence>
<dbReference type="Proteomes" id="UP000619788">
    <property type="component" value="Unassembled WGS sequence"/>
</dbReference>
<sequence length="70" mass="7805">MLQSRTLLESLNRFLQVTVPQKPRLVGVIPVVREAVRLYRAGQYPASLKLAENAAKVIKHLGEPFPDSHG</sequence>